<reference evidence="2" key="2">
    <citation type="submission" date="2025-08" db="UniProtKB">
        <authorList>
            <consortium name="RefSeq"/>
        </authorList>
    </citation>
    <scope>IDENTIFICATION</scope>
</reference>
<organism evidence="2">
    <name type="scientific">Aspergillus niger</name>
    <dbReference type="NCBI Taxonomy" id="5061"/>
    <lineage>
        <taxon>Eukaryota</taxon>
        <taxon>Fungi</taxon>
        <taxon>Dikarya</taxon>
        <taxon>Ascomycota</taxon>
        <taxon>Pezizomycotina</taxon>
        <taxon>Eurotiomycetes</taxon>
        <taxon>Eurotiomycetidae</taxon>
        <taxon>Eurotiales</taxon>
        <taxon>Aspergillaceae</taxon>
        <taxon>Aspergillus</taxon>
        <taxon>Aspergillus subgen. Circumdati</taxon>
    </lineage>
</organism>
<dbReference type="GeneID" id="4985838"/>
<feature type="domain" description="AB hydrolase-1" evidence="1">
    <location>
        <begin position="129"/>
        <end position="360"/>
    </location>
</feature>
<dbReference type="PANTHER" id="PTHR43798">
    <property type="entry name" value="MONOACYLGLYCEROL LIPASE"/>
    <property type="match status" value="1"/>
</dbReference>
<evidence type="ECO:0000259" key="1">
    <source>
        <dbReference type="Pfam" id="PF12697"/>
    </source>
</evidence>
<dbReference type="PANTHER" id="PTHR43798:SF33">
    <property type="entry name" value="HYDROLASE, PUTATIVE (AFU_ORTHOLOGUE AFUA_2G14860)-RELATED"/>
    <property type="match status" value="1"/>
</dbReference>
<dbReference type="InterPro" id="IPR000073">
    <property type="entry name" value="AB_hydrolase_1"/>
</dbReference>
<gene>
    <name evidence="2" type="ORF">An12g04890</name>
</gene>
<dbReference type="InterPro" id="IPR050266">
    <property type="entry name" value="AB_hydrolase_sf"/>
</dbReference>
<proteinExistence type="predicted"/>
<protein>
    <recommendedName>
        <fullName evidence="1">AB hydrolase-1 domain-containing protein</fullName>
    </recommendedName>
</protein>
<dbReference type="RefSeq" id="XP_001395559.3">
    <property type="nucleotide sequence ID" value="XM_001395522.3"/>
</dbReference>
<dbReference type="AlphaFoldDB" id="A0AAJ6QFR4"/>
<dbReference type="KEGG" id="ang:An12g04890"/>
<dbReference type="VEuPathDB" id="FungiDB:An12g04890"/>
<sequence>MIAPLGTQPTYFVQSPVGVSTESAGRPLPRTICTPPLAASRTGVKLFSSHLSYPLRIVHHVRVFGALYGSFLCGMTGCDSEPKLQGAIQGSPESTYKDPPPTFSTLSLTVNDHPLKLSTLYRPGPKPAILFLHGFGSCKEDLHDLVYLPSLRDHTLIAYDAPGCGASESHGPSSDLTITFLVATAEAVLKQFHITTFYLIGHSTGALTGLMLAASLPPTQYQLLAFINIEGTLSPENCFFPRSLYTDLVKSSPSSTPEDDLQKLIAHVHSTPGYSHALYASLLPSRVRPGAVRPIVTSTVELSWKNLLGRFLRLSCPLMYLFGDQNREVSFLSQLETKGVELAQIPTSGHVPMYSNPAKMSRRIEGFFRDCTYAGSSSSGSGGSF</sequence>
<evidence type="ECO:0000313" key="2">
    <source>
        <dbReference type="RefSeq" id="XP_001395559.3"/>
    </source>
</evidence>
<dbReference type="Gene3D" id="3.40.50.1820">
    <property type="entry name" value="alpha/beta hydrolase"/>
    <property type="match status" value="1"/>
</dbReference>
<accession>A0AAJ6QFR4</accession>
<reference evidence="2" key="1">
    <citation type="submission" date="2025-02" db="EMBL/GenBank/DDBJ databases">
        <authorList>
            <consortium name="NCBI Genome Project"/>
        </authorList>
    </citation>
    <scope>NUCLEOTIDE SEQUENCE</scope>
</reference>
<dbReference type="SUPFAM" id="SSF53474">
    <property type="entry name" value="alpha/beta-Hydrolases"/>
    <property type="match status" value="1"/>
</dbReference>
<name>A0AAJ6QFR4_ASPNG</name>
<dbReference type="InterPro" id="IPR029058">
    <property type="entry name" value="AB_hydrolase_fold"/>
</dbReference>
<dbReference type="Pfam" id="PF12697">
    <property type="entry name" value="Abhydrolase_6"/>
    <property type="match status" value="1"/>
</dbReference>